<dbReference type="PANTHER" id="PTHR11879:SF55">
    <property type="entry name" value="GLUTAMATE OXALOACETATE TRANSAMINASE 1, ISOFORM B"/>
    <property type="match status" value="1"/>
</dbReference>
<name>A0AA35Q2S5_9HYPO</name>
<evidence type="ECO:0000259" key="8">
    <source>
        <dbReference type="Pfam" id="PF00155"/>
    </source>
</evidence>
<proteinExistence type="inferred from homology"/>
<dbReference type="Gene3D" id="3.90.1150.10">
    <property type="entry name" value="Aspartate Aminotransferase, domain 1"/>
    <property type="match status" value="1"/>
</dbReference>
<evidence type="ECO:0000256" key="5">
    <source>
        <dbReference type="ARBA" id="ARBA00022679"/>
    </source>
</evidence>
<keyword evidence="6" id="KW-0663">Pyridoxal phosphate</keyword>
<keyword evidence="10" id="KW-1185">Reference proteome</keyword>
<dbReference type="Pfam" id="PF00155">
    <property type="entry name" value="Aminotran_1_2"/>
    <property type="match status" value="1"/>
</dbReference>
<evidence type="ECO:0000313" key="10">
    <source>
        <dbReference type="Proteomes" id="UP001160390"/>
    </source>
</evidence>
<dbReference type="InterPro" id="IPR015422">
    <property type="entry name" value="PyrdxlP-dep_Trfase_small"/>
</dbReference>
<evidence type="ECO:0000256" key="3">
    <source>
        <dbReference type="ARBA" id="ARBA00011738"/>
    </source>
</evidence>
<sequence>MRAAPNKSTLVLQACCNNPTAAELTEQQWRTLAEEITSRGHLPFFDIAYQDLGRGLDEDAYGVRHFASLGSEMINLGLYGPRVGPLHVVASTKEAVAAVKDQLCCMIRWEFSSFPAYGSRLVDLVLLDPESQAKWHDELQEIRQRLERSRQELFRQLANVHKV</sequence>
<organism evidence="9 10">
    <name type="scientific">Clonostachys chloroleuca</name>
    <dbReference type="NCBI Taxonomy" id="1926264"/>
    <lineage>
        <taxon>Eukaryota</taxon>
        <taxon>Fungi</taxon>
        <taxon>Dikarya</taxon>
        <taxon>Ascomycota</taxon>
        <taxon>Pezizomycotina</taxon>
        <taxon>Sordariomycetes</taxon>
        <taxon>Hypocreomycetidae</taxon>
        <taxon>Hypocreales</taxon>
        <taxon>Bionectriaceae</taxon>
        <taxon>Clonostachys</taxon>
    </lineage>
</organism>
<dbReference type="GO" id="GO:0004069">
    <property type="term" value="F:L-aspartate:2-oxoglutarate aminotransferase activity"/>
    <property type="evidence" value="ECO:0007669"/>
    <property type="project" value="TreeGrafter"/>
</dbReference>
<protein>
    <recommendedName>
        <fullName evidence="8">Aminotransferase class I/classII large domain-containing protein</fullName>
    </recommendedName>
</protein>
<dbReference type="AlphaFoldDB" id="A0AA35Q2S5"/>
<keyword evidence="7" id="KW-0175">Coiled coil</keyword>
<gene>
    <name evidence="9" type="ORF">CCHLO57077_00001247</name>
</gene>
<dbReference type="GO" id="GO:0006520">
    <property type="term" value="P:amino acid metabolic process"/>
    <property type="evidence" value="ECO:0007669"/>
    <property type="project" value="InterPro"/>
</dbReference>
<dbReference type="SUPFAM" id="SSF53383">
    <property type="entry name" value="PLP-dependent transferases"/>
    <property type="match status" value="1"/>
</dbReference>
<reference evidence="9" key="1">
    <citation type="submission" date="2023-01" db="EMBL/GenBank/DDBJ databases">
        <authorList>
            <person name="Piombo E."/>
        </authorList>
    </citation>
    <scope>NUCLEOTIDE SEQUENCE</scope>
</reference>
<comment type="similarity">
    <text evidence="2">Belongs to the class-I pyridoxal-phosphate-dependent aminotransferase family.</text>
</comment>
<comment type="cofactor">
    <cofactor evidence="1">
        <name>pyridoxal 5'-phosphate</name>
        <dbReference type="ChEBI" id="CHEBI:597326"/>
    </cofactor>
</comment>
<feature type="coiled-coil region" evidence="7">
    <location>
        <begin position="132"/>
        <end position="159"/>
    </location>
</feature>
<accession>A0AA35Q2S5</accession>
<evidence type="ECO:0000256" key="4">
    <source>
        <dbReference type="ARBA" id="ARBA00022576"/>
    </source>
</evidence>
<dbReference type="Proteomes" id="UP001160390">
    <property type="component" value="Unassembled WGS sequence"/>
</dbReference>
<evidence type="ECO:0000313" key="9">
    <source>
        <dbReference type="EMBL" id="CAI6089642.1"/>
    </source>
</evidence>
<dbReference type="InterPro" id="IPR004839">
    <property type="entry name" value="Aminotransferase_I/II_large"/>
</dbReference>
<feature type="domain" description="Aminotransferase class I/classII large" evidence="8">
    <location>
        <begin position="4"/>
        <end position="158"/>
    </location>
</feature>
<dbReference type="PANTHER" id="PTHR11879">
    <property type="entry name" value="ASPARTATE AMINOTRANSFERASE"/>
    <property type="match status" value="1"/>
</dbReference>
<dbReference type="GO" id="GO:0030170">
    <property type="term" value="F:pyridoxal phosphate binding"/>
    <property type="evidence" value="ECO:0007669"/>
    <property type="project" value="InterPro"/>
</dbReference>
<dbReference type="EMBL" id="CABFNP030001012">
    <property type="protein sequence ID" value="CAI6089642.1"/>
    <property type="molecule type" value="Genomic_DNA"/>
</dbReference>
<dbReference type="InterPro" id="IPR015421">
    <property type="entry name" value="PyrdxlP-dep_Trfase_major"/>
</dbReference>
<evidence type="ECO:0000256" key="2">
    <source>
        <dbReference type="ARBA" id="ARBA00007441"/>
    </source>
</evidence>
<evidence type="ECO:0000256" key="7">
    <source>
        <dbReference type="SAM" id="Coils"/>
    </source>
</evidence>
<comment type="subunit">
    <text evidence="3">Homodimer.</text>
</comment>
<dbReference type="InterPro" id="IPR000796">
    <property type="entry name" value="Asp_trans"/>
</dbReference>
<evidence type="ECO:0000256" key="1">
    <source>
        <dbReference type="ARBA" id="ARBA00001933"/>
    </source>
</evidence>
<keyword evidence="5" id="KW-0808">Transferase</keyword>
<dbReference type="InterPro" id="IPR015424">
    <property type="entry name" value="PyrdxlP-dep_Trfase"/>
</dbReference>
<dbReference type="Gene3D" id="3.40.640.10">
    <property type="entry name" value="Type I PLP-dependent aspartate aminotransferase-like (Major domain)"/>
    <property type="match status" value="1"/>
</dbReference>
<dbReference type="PRINTS" id="PR00799">
    <property type="entry name" value="TRANSAMINASE"/>
</dbReference>
<keyword evidence="4" id="KW-0032">Aminotransferase</keyword>
<evidence type="ECO:0000256" key="6">
    <source>
        <dbReference type="ARBA" id="ARBA00022898"/>
    </source>
</evidence>
<comment type="caution">
    <text evidence="9">The sequence shown here is derived from an EMBL/GenBank/DDBJ whole genome shotgun (WGS) entry which is preliminary data.</text>
</comment>